<reference evidence="1 2" key="1">
    <citation type="journal article" date="2022" name="Allergy">
        <title>Genome assembly and annotation of Periplaneta americana reveal a comprehensive cockroach allergen profile.</title>
        <authorList>
            <person name="Wang L."/>
            <person name="Xiong Q."/>
            <person name="Saelim N."/>
            <person name="Wang L."/>
            <person name="Nong W."/>
            <person name="Wan A.T."/>
            <person name="Shi M."/>
            <person name="Liu X."/>
            <person name="Cao Q."/>
            <person name="Hui J.H.L."/>
            <person name="Sookrung N."/>
            <person name="Leung T.F."/>
            <person name="Tungtrongchitr A."/>
            <person name="Tsui S.K.W."/>
        </authorList>
    </citation>
    <scope>NUCLEOTIDE SEQUENCE [LARGE SCALE GENOMIC DNA]</scope>
    <source>
        <strain evidence="1">PWHHKU_190912</strain>
    </source>
</reference>
<comment type="caution">
    <text evidence="1">The sequence shown here is derived from an EMBL/GenBank/DDBJ whole genome shotgun (WGS) entry which is preliminary data.</text>
</comment>
<sequence>MDLREVGYDDRDWINLAQDRDRWRAYNMGGVIVGGRRTKCIRFADDMVLLAEEDTKGYANGGKMSEFHFLHPNGYNFDGNEKETKKRNIITKFEDYCNIFNNNGTIIKLVTDCPVYDWKMKIQSVFKSSGWQFKLKFCKRIKINEQKMEL</sequence>
<protein>
    <submittedName>
        <fullName evidence="1">Uncharacterized protein</fullName>
    </submittedName>
</protein>
<accession>A0ABQ8TYK8</accession>
<dbReference type="Proteomes" id="UP001148838">
    <property type="component" value="Unassembled WGS sequence"/>
</dbReference>
<organism evidence="1 2">
    <name type="scientific">Periplaneta americana</name>
    <name type="common">American cockroach</name>
    <name type="synonym">Blatta americana</name>
    <dbReference type="NCBI Taxonomy" id="6978"/>
    <lineage>
        <taxon>Eukaryota</taxon>
        <taxon>Metazoa</taxon>
        <taxon>Ecdysozoa</taxon>
        <taxon>Arthropoda</taxon>
        <taxon>Hexapoda</taxon>
        <taxon>Insecta</taxon>
        <taxon>Pterygota</taxon>
        <taxon>Neoptera</taxon>
        <taxon>Polyneoptera</taxon>
        <taxon>Dictyoptera</taxon>
        <taxon>Blattodea</taxon>
        <taxon>Blattoidea</taxon>
        <taxon>Blattidae</taxon>
        <taxon>Blattinae</taxon>
        <taxon>Periplaneta</taxon>
    </lineage>
</organism>
<dbReference type="EMBL" id="JAJSOF020000001">
    <property type="protein sequence ID" value="KAJ4451826.1"/>
    <property type="molecule type" value="Genomic_DNA"/>
</dbReference>
<evidence type="ECO:0000313" key="2">
    <source>
        <dbReference type="Proteomes" id="UP001148838"/>
    </source>
</evidence>
<name>A0ABQ8TYK8_PERAM</name>
<proteinExistence type="predicted"/>
<evidence type="ECO:0000313" key="1">
    <source>
        <dbReference type="EMBL" id="KAJ4451826.1"/>
    </source>
</evidence>
<gene>
    <name evidence="1" type="ORF">ANN_03300</name>
</gene>
<keyword evidence="2" id="KW-1185">Reference proteome</keyword>